<evidence type="ECO:0000313" key="5">
    <source>
        <dbReference type="Proteomes" id="UP000295604"/>
    </source>
</evidence>
<dbReference type="Proteomes" id="UP000295604">
    <property type="component" value="Unassembled WGS sequence"/>
</dbReference>
<protein>
    <recommendedName>
        <fullName evidence="3">Yeast cell wall synthesis Kre9/Knh1-like N-terminal domain-containing protein</fullName>
    </recommendedName>
</protein>
<organism evidence="4 5">
    <name type="scientific">Colletotrichum sidae</name>
    <dbReference type="NCBI Taxonomy" id="1347389"/>
    <lineage>
        <taxon>Eukaryota</taxon>
        <taxon>Fungi</taxon>
        <taxon>Dikarya</taxon>
        <taxon>Ascomycota</taxon>
        <taxon>Pezizomycotina</taxon>
        <taxon>Sordariomycetes</taxon>
        <taxon>Hypocreomycetidae</taxon>
        <taxon>Glomerellales</taxon>
        <taxon>Glomerellaceae</taxon>
        <taxon>Colletotrichum</taxon>
        <taxon>Colletotrichum orbiculare species complex</taxon>
    </lineage>
</organism>
<dbReference type="EMBL" id="QAPF01000193">
    <property type="protein sequence ID" value="TEA13658.1"/>
    <property type="molecule type" value="Genomic_DNA"/>
</dbReference>
<dbReference type="AlphaFoldDB" id="A0A4R8T861"/>
<keyword evidence="1 2" id="KW-0732">Signal</keyword>
<evidence type="ECO:0000256" key="2">
    <source>
        <dbReference type="SAM" id="SignalP"/>
    </source>
</evidence>
<sequence>MRFTISAAAFMAFAANVLAQNANFDPVTKPTPNEKIDAGSSYTIEWTAPDAFKDVTVSISLIGGATQNTQVPLLDIAAGIPNSAGKYTWTIPSTLGKDAFYGLVVKSEANPTVDFQYSNPFHIVAGEGAASGTTTLTSASGTATVTLSAASVSVTPTASASVSASASASASISKEPVVVNSTAALSTTAAPTVPAVSHSAPASVITSVTKPANNATGTRTPSTTLATVTGAAAGAQATAGVFAVLGGLAVAALL</sequence>
<proteinExistence type="predicted"/>
<dbReference type="Pfam" id="PF10342">
    <property type="entry name" value="Kre9_KNH"/>
    <property type="match status" value="1"/>
</dbReference>
<dbReference type="PANTHER" id="PTHR40633:SF1">
    <property type="entry name" value="GPI ANCHORED SERINE-THREONINE RICH PROTEIN (AFU_ORTHOLOGUE AFUA_1G03630)"/>
    <property type="match status" value="1"/>
</dbReference>
<dbReference type="InterPro" id="IPR052982">
    <property type="entry name" value="SRP1/TIP1-like"/>
</dbReference>
<name>A0A4R8T861_9PEZI</name>
<keyword evidence="5" id="KW-1185">Reference proteome</keyword>
<evidence type="ECO:0000259" key="3">
    <source>
        <dbReference type="Pfam" id="PF10342"/>
    </source>
</evidence>
<dbReference type="PANTHER" id="PTHR40633">
    <property type="entry name" value="MATRIX PROTEIN, PUTATIVE (AFU_ORTHOLOGUE AFUA_8G05410)-RELATED"/>
    <property type="match status" value="1"/>
</dbReference>
<gene>
    <name evidence="4" type="ORF">C8034_v004476</name>
</gene>
<accession>A0A4R8T861</accession>
<dbReference type="InterPro" id="IPR018466">
    <property type="entry name" value="Kre9/Knh1-like_N"/>
</dbReference>
<feature type="chain" id="PRO_5021025563" description="Yeast cell wall synthesis Kre9/Knh1-like N-terminal domain-containing protein" evidence="2">
    <location>
        <begin position="20"/>
        <end position="254"/>
    </location>
</feature>
<evidence type="ECO:0000256" key="1">
    <source>
        <dbReference type="ARBA" id="ARBA00022729"/>
    </source>
</evidence>
<feature type="domain" description="Yeast cell wall synthesis Kre9/Knh1-like N-terminal" evidence="3">
    <location>
        <begin position="29"/>
        <end position="123"/>
    </location>
</feature>
<reference evidence="4 5" key="1">
    <citation type="submission" date="2018-11" db="EMBL/GenBank/DDBJ databases">
        <title>Genome sequence and assembly of Colletotrichum sidae.</title>
        <authorList>
            <person name="Gan P."/>
            <person name="Shirasu K."/>
        </authorList>
    </citation>
    <scope>NUCLEOTIDE SEQUENCE [LARGE SCALE GENOMIC DNA]</scope>
    <source>
        <strain evidence="4 5">CBS 518.97</strain>
    </source>
</reference>
<feature type="signal peptide" evidence="2">
    <location>
        <begin position="1"/>
        <end position="19"/>
    </location>
</feature>
<evidence type="ECO:0000313" key="4">
    <source>
        <dbReference type="EMBL" id="TEA13658.1"/>
    </source>
</evidence>
<comment type="caution">
    <text evidence="4">The sequence shown here is derived from an EMBL/GenBank/DDBJ whole genome shotgun (WGS) entry which is preliminary data.</text>
</comment>